<dbReference type="GO" id="GO:0008273">
    <property type="term" value="F:calcium, potassium:sodium antiporter activity"/>
    <property type="evidence" value="ECO:0007669"/>
    <property type="project" value="TreeGrafter"/>
</dbReference>
<dbReference type="AlphaFoldDB" id="A0A1E5L8Q0"/>
<evidence type="ECO:0000313" key="8">
    <source>
        <dbReference type="Proteomes" id="UP000095255"/>
    </source>
</evidence>
<dbReference type="OrthoDB" id="9794225at2"/>
<feature type="transmembrane region" description="Helical" evidence="5">
    <location>
        <begin position="71"/>
        <end position="92"/>
    </location>
</feature>
<dbReference type="GO" id="GO:0005886">
    <property type="term" value="C:plasma membrane"/>
    <property type="evidence" value="ECO:0007669"/>
    <property type="project" value="TreeGrafter"/>
</dbReference>
<dbReference type="EMBL" id="MJAT01000004">
    <property type="protein sequence ID" value="OEH86404.1"/>
    <property type="molecule type" value="Genomic_DNA"/>
</dbReference>
<dbReference type="Proteomes" id="UP000095255">
    <property type="component" value="Unassembled WGS sequence"/>
</dbReference>
<dbReference type="Gene3D" id="1.20.1420.30">
    <property type="entry name" value="NCX, central ion-binding region"/>
    <property type="match status" value="1"/>
</dbReference>
<evidence type="ECO:0000259" key="6">
    <source>
        <dbReference type="Pfam" id="PF01699"/>
    </source>
</evidence>
<feature type="transmembrane region" description="Helical" evidence="5">
    <location>
        <begin position="305"/>
        <end position="321"/>
    </location>
</feature>
<evidence type="ECO:0000256" key="5">
    <source>
        <dbReference type="SAM" id="Phobius"/>
    </source>
</evidence>
<feature type="domain" description="Sodium/calcium exchanger membrane region" evidence="6">
    <location>
        <begin position="180"/>
        <end position="320"/>
    </location>
</feature>
<dbReference type="NCBIfam" id="TIGR00367">
    <property type="entry name" value="calcium/sodium antiporter"/>
    <property type="match status" value="1"/>
</dbReference>
<keyword evidence="2 5" id="KW-0812">Transmembrane</keyword>
<evidence type="ECO:0000256" key="4">
    <source>
        <dbReference type="ARBA" id="ARBA00023136"/>
    </source>
</evidence>
<name>A0A1E5L8Q0_9FIRM</name>
<evidence type="ECO:0000256" key="3">
    <source>
        <dbReference type="ARBA" id="ARBA00022989"/>
    </source>
</evidence>
<comment type="caution">
    <text evidence="7">The sequence shown here is derived from an EMBL/GenBank/DDBJ whole genome shotgun (WGS) entry which is preliminary data.</text>
</comment>
<organism evidence="7 8">
    <name type="scientific">Desulfuribacillus stibiiarsenatis</name>
    <dbReference type="NCBI Taxonomy" id="1390249"/>
    <lineage>
        <taxon>Bacteria</taxon>
        <taxon>Bacillati</taxon>
        <taxon>Bacillota</taxon>
        <taxon>Desulfuribacillia</taxon>
        <taxon>Desulfuribacillales</taxon>
        <taxon>Desulfuribacillaceae</taxon>
        <taxon>Desulfuribacillus</taxon>
    </lineage>
</organism>
<dbReference type="InterPro" id="IPR004837">
    <property type="entry name" value="NaCa_Exmemb"/>
</dbReference>
<feature type="transmembrane region" description="Helical" evidence="5">
    <location>
        <begin position="276"/>
        <end position="293"/>
    </location>
</feature>
<dbReference type="GO" id="GO:0005262">
    <property type="term" value="F:calcium channel activity"/>
    <property type="evidence" value="ECO:0007669"/>
    <property type="project" value="TreeGrafter"/>
</dbReference>
<feature type="domain" description="Sodium/calcium exchanger membrane region" evidence="6">
    <location>
        <begin position="3"/>
        <end position="150"/>
    </location>
</feature>
<sequence length="323" mass="34256">MTYVLLLLGFVLLIKGADYFVEGSSNIAGLLKIPPLLIGLTIVAFGTSSPEAIVSILASINGSADLALGNIVGSNIFNITLVVGITAMLNPLKVESNTIKKEIPFTLLGSIALLILISDISLQSYSSNLVTRGDGLILLLIFTIFLYYIFETARNSREQALEDSVNDTYIQTGSKVWTKYILLTLGGLTGIILGGSLVVNSSTKIAYALGMSETLVGLTIVAVGTSLPELVTSVTAALKKQSQIALGNIVGSNIFNIFFILGASSVISPLPVDGKIFTDVLLMILLSVILFFFSRSASRVGKIEGGTLAVAYLGYLIYIIFRG</sequence>
<evidence type="ECO:0000313" key="7">
    <source>
        <dbReference type="EMBL" id="OEH86404.1"/>
    </source>
</evidence>
<dbReference type="RefSeq" id="WP_069701191.1">
    <property type="nucleotide sequence ID" value="NZ_MJAT01000004.1"/>
</dbReference>
<dbReference type="PANTHER" id="PTHR10846">
    <property type="entry name" value="SODIUM/POTASSIUM/CALCIUM EXCHANGER"/>
    <property type="match status" value="1"/>
</dbReference>
<dbReference type="PANTHER" id="PTHR10846:SF8">
    <property type="entry name" value="INNER MEMBRANE PROTEIN YRBG"/>
    <property type="match status" value="1"/>
</dbReference>
<dbReference type="InterPro" id="IPR044880">
    <property type="entry name" value="NCX_ion-bd_dom_sf"/>
</dbReference>
<feature type="transmembrane region" description="Helical" evidence="5">
    <location>
        <begin position="180"/>
        <end position="199"/>
    </location>
</feature>
<accession>A0A1E5L8Q0</accession>
<evidence type="ECO:0000256" key="1">
    <source>
        <dbReference type="ARBA" id="ARBA00004141"/>
    </source>
</evidence>
<dbReference type="GO" id="GO:0006874">
    <property type="term" value="P:intracellular calcium ion homeostasis"/>
    <property type="evidence" value="ECO:0007669"/>
    <property type="project" value="TreeGrafter"/>
</dbReference>
<feature type="transmembrane region" description="Helical" evidence="5">
    <location>
        <begin position="129"/>
        <end position="150"/>
    </location>
</feature>
<comment type="subcellular location">
    <subcellularLocation>
        <location evidence="1">Membrane</location>
        <topology evidence="1">Multi-pass membrane protein</topology>
    </subcellularLocation>
</comment>
<proteinExistence type="predicted"/>
<evidence type="ECO:0000256" key="2">
    <source>
        <dbReference type="ARBA" id="ARBA00022692"/>
    </source>
</evidence>
<feature type="transmembrane region" description="Helical" evidence="5">
    <location>
        <begin position="245"/>
        <end position="270"/>
    </location>
</feature>
<reference evidence="7 8" key="1">
    <citation type="submission" date="2016-09" db="EMBL/GenBank/DDBJ databases">
        <title>Desulfuribacillus arsenicus sp. nov., an obligately anaerobic, dissimilatory arsenic- and antimonate-reducing bacterium isolated from anoxic sediments.</title>
        <authorList>
            <person name="Abin C.A."/>
            <person name="Hollibaugh J.T."/>
        </authorList>
    </citation>
    <scope>NUCLEOTIDE SEQUENCE [LARGE SCALE GENOMIC DNA]</scope>
    <source>
        <strain evidence="7 8">MLFW-2</strain>
    </source>
</reference>
<dbReference type="InterPro" id="IPR004481">
    <property type="entry name" value="K/Na/Ca-exchanger"/>
</dbReference>
<keyword evidence="4 5" id="KW-0472">Membrane</keyword>
<gene>
    <name evidence="7" type="ORF">BHU72_13365</name>
</gene>
<dbReference type="Pfam" id="PF01699">
    <property type="entry name" value="Na_Ca_ex"/>
    <property type="match status" value="2"/>
</dbReference>
<keyword evidence="3 5" id="KW-1133">Transmembrane helix</keyword>
<protein>
    <submittedName>
        <fullName evidence="7">Sodium:proton exchanger</fullName>
    </submittedName>
</protein>
<feature type="transmembrane region" description="Helical" evidence="5">
    <location>
        <begin position="104"/>
        <end position="123"/>
    </location>
</feature>
<keyword evidence="8" id="KW-1185">Reference proteome</keyword>